<reference evidence="1 2" key="1">
    <citation type="journal article" date="2014" name="Virology">
        <title>Supersize me: Cronobacter sakazakii phage GAP32.</title>
        <authorList>
            <person name="Abbasifar R."/>
            <person name="Griffiths M.W."/>
            <person name="Sabour P.M."/>
            <person name="Ackermann H.-W."/>
            <person name="Vandersteegen K."/>
            <person name="Lavigne R."/>
            <person name="Noben J.-P."/>
            <person name="Villa A.A."/>
            <person name="Abbasifar A."/>
            <person name="Nash J.H.E."/>
            <person name="Kropinski A.M."/>
        </authorList>
    </citation>
    <scope>NUCLEOTIDE SEQUENCE [LARGE SCALE GENOMIC DNA]</scope>
    <source>
        <strain evidence="1">GAP-32</strain>
    </source>
</reference>
<dbReference type="EMBL" id="JN882285">
    <property type="protein sequence ID" value="AFC21701.1"/>
    <property type="molecule type" value="Genomic_DNA"/>
</dbReference>
<dbReference type="GeneID" id="13993991"/>
<organism evidence="1 2">
    <name type="scientific">Cronobacter phage vB_CsaM_GAP32</name>
    <dbReference type="NCBI Taxonomy" id="1141136"/>
    <lineage>
        <taxon>Viruses</taxon>
        <taxon>Duplodnaviria</taxon>
        <taxon>Heunggongvirae</taxon>
        <taxon>Uroviricota</taxon>
        <taxon>Caudoviricetes</taxon>
        <taxon>Mimasvirus</taxon>
        <taxon>Mimasvirus GAP32</taxon>
    </lineage>
</organism>
<evidence type="ECO:0000313" key="2">
    <source>
        <dbReference type="Proteomes" id="UP000000457"/>
    </source>
</evidence>
<sequence>MLTANEIVVEPGNAIIKKKPASYFEDGKDAVLLESQIKNTFNCSVLKKDDLPDGYTETVNASDIDVLMEMINSFVQR</sequence>
<accession>K4F644</accession>
<dbReference type="RefSeq" id="YP_006987356.1">
    <property type="nucleotide sequence ID" value="NC_019401.1"/>
</dbReference>
<dbReference type="KEGG" id="vg:13993991"/>
<dbReference type="OrthoDB" id="24818at10239"/>
<dbReference type="Proteomes" id="UP000000457">
    <property type="component" value="Segment"/>
</dbReference>
<gene>
    <name evidence="1" type="ORF">GAP32_251</name>
</gene>
<name>K4F644_9CAUD</name>
<evidence type="ECO:0000313" key="1">
    <source>
        <dbReference type="EMBL" id="AFC21701.1"/>
    </source>
</evidence>
<protein>
    <submittedName>
        <fullName evidence="1">Uncharacterized protein</fullName>
    </submittedName>
</protein>
<proteinExistence type="predicted"/>
<keyword evidence="2" id="KW-1185">Reference proteome</keyword>